<proteinExistence type="evidence at transcript level"/>
<feature type="signal peptide" evidence="1">
    <location>
        <begin position="1"/>
        <end position="23"/>
    </location>
</feature>
<sequence>MAGKKITSALLITLVVMVVNSRAETNSAPKSQANYANLLKFLNTTEAVLIFSLKTRSDLQCGVDNYRDTTSTNTFISRSYLAYSRGQENHRANVRSSGRSGMQWHPERLEGQFTSYKGFDAMNTFKGEQAYTTEVLDSQQEKCAIFTTRATSGSDRQDRYEVRVWRSAIKDDGQLECSSFVEKFITKLKNGDLMIPAQPLISKCKQMCLNGPCRPEGAEVH</sequence>
<protein>
    <submittedName>
        <fullName evidence="2">Putative lipocalin-3 1</fullName>
    </submittedName>
</protein>
<dbReference type="EMBL" id="GBBK01000207">
    <property type="protein sequence ID" value="JAC24275.1"/>
    <property type="molecule type" value="mRNA"/>
</dbReference>
<feature type="chain" id="PRO_5001517605" evidence="1">
    <location>
        <begin position="24"/>
        <end position="221"/>
    </location>
</feature>
<name>A0A023FUD2_AMBCJ</name>
<dbReference type="AlphaFoldDB" id="A0A023FUD2"/>
<evidence type="ECO:0000313" key="2">
    <source>
        <dbReference type="EMBL" id="JAC24275.1"/>
    </source>
</evidence>
<accession>A0A023FUD2</accession>
<keyword evidence="1" id="KW-0732">Signal</keyword>
<reference evidence="2" key="1">
    <citation type="submission" date="2014-03" db="EMBL/GenBank/DDBJ databases">
        <title>The sialotranscriptome of Amblyomma triste, Amblyomma parvum and Amblyomma cajennense ticks, uncovered by 454-based RNA-seq.</title>
        <authorList>
            <person name="Garcia G.R."/>
            <person name="Gardinassi L.G."/>
            <person name="Ribeiro J.M."/>
            <person name="Anatriello E."/>
            <person name="Ferreira B.R."/>
            <person name="Moreira H.N."/>
            <person name="Mafra C."/>
            <person name="Olegario M.M."/>
            <person name="Szabo P.J."/>
            <person name="Miranda-Santos I.K."/>
            <person name="Maruyama S.R."/>
        </authorList>
    </citation>
    <scope>NUCLEOTIDE SEQUENCE</scope>
    <source>
        <strain evidence="2">Uberlandia</strain>
        <tissue evidence="2">Salivary glands</tissue>
    </source>
</reference>
<evidence type="ECO:0000256" key="1">
    <source>
        <dbReference type="SAM" id="SignalP"/>
    </source>
</evidence>
<organism evidence="2">
    <name type="scientific">Amblyomma cajennense</name>
    <name type="common">Cayenne tick</name>
    <name type="synonym">Acarus cajennensis</name>
    <dbReference type="NCBI Taxonomy" id="34607"/>
    <lineage>
        <taxon>Eukaryota</taxon>
        <taxon>Metazoa</taxon>
        <taxon>Ecdysozoa</taxon>
        <taxon>Arthropoda</taxon>
        <taxon>Chelicerata</taxon>
        <taxon>Arachnida</taxon>
        <taxon>Acari</taxon>
        <taxon>Parasitiformes</taxon>
        <taxon>Ixodida</taxon>
        <taxon>Ixodoidea</taxon>
        <taxon>Ixodidae</taxon>
        <taxon>Amblyomminae</taxon>
        <taxon>Amblyomma</taxon>
    </lineage>
</organism>